<dbReference type="Proteomes" id="UP000645555">
    <property type="component" value="Unassembled WGS sequence"/>
</dbReference>
<accession>A0A918NT25</accession>
<dbReference type="EMBL" id="BMWD01000040">
    <property type="protein sequence ID" value="GGX93882.1"/>
    <property type="molecule type" value="Genomic_DNA"/>
</dbReference>
<dbReference type="GO" id="GO:0003824">
    <property type="term" value="F:catalytic activity"/>
    <property type="evidence" value="ECO:0007669"/>
    <property type="project" value="InterPro"/>
</dbReference>
<keyword evidence="3" id="KW-1185">Reference proteome</keyword>
<comment type="caution">
    <text evidence="2">The sequence shown here is derived from an EMBL/GenBank/DDBJ whole genome shotgun (WGS) entry which is preliminary data.</text>
</comment>
<dbReference type="AlphaFoldDB" id="A0A918NT25"/>
<dbReference type="InterPro" id="IPR040442">
    <property type="entry name" value="Pyrv_kinase-like_dom_sf"/>
</dbReference>
<dbReference type="SUPFAM" id="SSF51621">
    <property type="entry name" value="Phosphoenolpyruvate/pyruvate domain"/>
    <property type="match status" value="1"/>
</dbReference>
<organism evidence="2 3">
    <name type="scientific">Streptomyces fructofermentans</name>
    <dbReference type="NCBI Taxonomy" id="152141"/>
    <lineage>
        <taxon>Bacteria</taxon>
        <taxon>Bacillati</taxon>
        <taxon>Actinomycetota</taxon>
        <taxon>Actinomycetes</taxon>
        <taxon>Kitasatosporales</taxon>
        <taxon>Streptomycetaceae</taxon>
        <taxon>Streptomyces</taxon>
    </lineage>
</organism>
<reference evidence="2" key="1">
    <citation type="journal article" date="2014" name="Int. J. Syst. Evol. Microbiol.">
        <title>Complete genome sequence of Corynebacterium casei LMG S-19264T (=DSM 44701T), isolated from a smear-ripened cheese.</title>
        <authorList>
            <consortium name="US DOE Joint Genome Institute (JGI-PGF)"/>
            <person name="Walter F."/>
            <person name="Albersmeier A."/>
            <person name="Kalinowski J."/>
            <person name="Ruckert C."/>
        </authorList>
    </citation>
    <scope>NUCLEOTIDE SEQUENCE</scope>
    <source>
        <strain evidence="2">JCM 4956</strain>
    </source>
</reference>
<dbReference type="Gene3D" id="3.20.20.60">
    <property type="entry name" value="Phosphoenolpyruvate-binding domains"/>
    <property type="match status" value="1"/>
</dbReference>
<protein>
    <submittedName>
        <fullName evidence="2">Uncharacterized protein</fullName>
    </submittedName>
</protein>
<evidence type="ECO:0000313" key="3">
    <source>
        <dbReference type="Proteomes" id="UP000645555"/>
    </source>
</evidence>
<sequence length="169" mass="17433">MTTRTEADIAPLITRLTAAAGARRPLRAISAASAVAAKVAMETGFDALWVSGLEVSTALGLPDENVLGPRDLADTVLALTRTTALPVSMDIDNAGGTPATARRYAGDLTRAHCSKVRGEPASCAPDRARGADPGLHSTVDSGAWRGSDHDGDRCRGRAAQQGHGRLPPA</sequence>
<name>A0A918NT25_9ACTN</name>
<feature type="region of interest" description="Disordered" evidence="1">
    <location>
        <begin position="118"/>
        <end position="169"/>
    </location>
</feature>
<dbReference type="Pfam" id="PF13714">
    <property type="entry name" value="PEP_mutase"/>
    <property type="match status" value="1"/>
</dbReference>
<dbReference type="InterPro" id="IPR015813">
    <property type="entry name" value="Pyrv/PenolPyrv_kinase-like_dom"/>
</dbReference>
<feature type="compositionally biased region" description="Basic and acidic residues" evidence="1">
    <location>
        <begin position="146"/>
        <end position="155"/>
    </location>
</feature>
<evidence type="ECO:0000256" key="1">
    <source>
        <dbReference type="SAM" id="MobiDB-lite"/>
    </source>
</evidence>
<proteinExistence type="predicted"/>
<evidence type="ECO:0000313" key="2">
    <source>
        <dbReference type="EMBL" id="GGX93882.1"/>
    </source>
</evidence>
<gene>
    <name evidence="2" type="ORF">GCM10010515_70890</name>
</gene>
<reference evidence="2" key="2">
    <citation type="submission" date="2020-09" db="EMBL/GenBank/DDBJ databases">
        <authorList>
            <person name="Sun Q."/>
            <person name="Ohkuma M."/>
        </authorList>
    </citation>
    <scope>NUCLEOTIDE SEQUENCE</scope>
    <source>
        <strain evidence="2">JCM 4956</strain>
    </source>
</reference>